<reference evidence="1 2" key="1">
    <citation type="submission" date="2024-04" db="EMBL/GenBank/DDBJ databases">
        <authorList>
            <person name="Waldvogel A.-M."/>
            <person name="Schoenle A."/>
        </authorList>
    </citation>
    <scope>NUCLEOTIDE SEQUENCE [LARGE SCALE GENOMIC DNA]</scope>
</reference>
<dbReference type="AlphaFoldDB" id="A0AAV2MHZ4"/>
<gene>
    <name evidence="1" type="ORF">KC01_LOCUS39195</name>
</gene>
<keyword evidence="2" id="KW-1185">Reference proteome</keyword>
<evidence type="ECO:0000313" key="1">
    <source>
        <dbReference type="EMBL" id="CAL1612909.1"/>
    </source>
</evidence>
<evidence type="ECO:0000313" key="2">
    <source>
        <dbReference type="Proteomes" id="UP001497482"/>
    </source>
</evidence>
<organism evidence="1 2">
    <name type="scientific">Knipowitschia caucasica</name>
    <name type="common">Caucasian dwarf goby</name>
    <name type="synonym">Pomatoschistus caucasicus</name>
    <dbReference type="NCBI Taxonomy" id="637954"/>
    <lineage>
        <taxon>Eukaryota</taxon>
        <taxon>Metazoa</taxon>
        <taxon>Chordata</taxon>
        <taxon>Craniata</taxon>
        <taxon>Vertebrata</taxon>
        <taxon>Euteleostomi</taxon>
        <taxon>Actinopterygii</taxon>
        <taxon>Neopterygii</taxon>
        <taxon>Teleostei</taxon>
        <taxon>Neoteleostei</taxon>
        <taxon>Acanthomorphata</taxon>
        <taxon>Gobiaria</taxon>
        <taxon>Gobiiformes</taxon>
        <taxon>Gobioidei</taxon>
        <taxon>Gobiidae</taxon>
        <taxon>Gobiinae</taxon>
        <taxon>Knipowitschia</taxon>
    </lineage>
</organism>
<protein>
    <submittedName>
        <fullName evidence="1">Uncharacterized protein</fullName>
    </submittedName>
</protein>
<dbReference type="Proteomes" id="UP001497482">
    <property type="component" value="Chromosome 8"/>
</dbReference>
<sequence length="104" mass="11628">MWNTPVEGQAPLQCAPRCWYANKVHGCRLWTITDHCSRYTAVDCGGGAGLVPNALDFAERLLEPPDKLQAYPEAGTRRRPAVWWEMPPPAAQNQHVHAPEHSID</sequence>
<dbReference type="EMBL" id="OZ035830">
    <property type="protein sequence ID" value="CAL1612909.1"/>
    <property type="molecule type" value="Genomic_DNA"/>
</dbReference>
<name>A0AAV2MHZ4_KNICA</name>
<accession>A0AAV2MHZ4</accession>
<proteinExistence type="predicted"/>